<dbReference type="InterPro" id="IPR036663">
    <property type="entry name" value="Fumarylacetoacetase_C_sf"/>
</dbReference>
<sequence length="201" mass="21979">MPSFNSNRIHPTKIVCIGKNYAAHIEEMGGLKPDDMTVFLKPPTALSDTLHATLGETLHYETEICLLMHAGQVQGLAVGFDLTKRETQNGLKKQGLPWERAKAFDGAAVISDFVTAPDSLDDLHLTLHVNGELRQQGHVSMMLYPPQVILEELNHFMTLCDQDIIMTGTPAGVGPVEAGSEYNATVYNGDQVLVSHTWVAV</sequence>
<dbReference type="Pfam" id="PF01557">
    <property type="entry name" value="FAA_hydrolase"/>
    <property type="match status" value="1"/>
</dbReference>
<dbReference type="OrthoDB" id="9805307at2"/>
<gene>
    <name evidence="1" type="ORF">IMCC3088_2149</name>
</gene>
<name>F3L3F7_9GAMM</name>
<dbReference type="STRING" id="2518989.IMCC3088_2149"/>
<dbReference type="SUPFAM" id="SSF56529">
    <property type="entry name" value="FAH"/>
    <property type="match status" value="1"/>
</dbReference>
<dbReference type="eggNOG" id="COG0179">
    <property type="taxonomic scope" value="Bacteria"/>
</dbReference>
<accession>F3L3F7</accession>
<protein>
    <submittedName>
        <fullName evidence="1">2-keto-4-pentenoate hydratase</fullName>
    </submittedName>
</protein>
<organism evidence="1 2">
    <name type="scientific">Aequoribacter fuscus</name>
    <dbReference type="NCBI Taxonomy" id="2518989"/>
    <lineage>
        <taxon>Bacteria</taxon>
        <taxon>Pseudomonadati</taxon>
        <taxon>Pseudomonadota</taxon>
        <taxon>Gammaproteobacteria</taxon>
        <taxon>Cellvibrionales</taxon>
        <taxon>Halieaceae</taxon>
        <taxon>Aequoribacter</taxon>
    </lineage>
</organism>
<comment type="caution">
    <text evidence="1">The sequence shown here is derived from an EMBL/GenBank/DDBJ whole genome shotgun (WGS) entry which is preliminary data.</text>
</comment>
<dbReference type="AlphaFoldDB" id="F3L3F7"/>
<dbReference type="RefSeq" id="WP_009576326.1">
    <property type="nucleotide sequence ID" value="NZ_AEIG01000063.1"/>
</dbReference>
<dbReference type="InterPro" id="IPR011234">
    <property type="entry name" value="Fumarylacetoacetase-like_C"/>
</dbReference>
<dbReference type="EMBL" id="AEIG01000063">
    <property type="protein sequence ID" value="EGG29149.1"/>
    <property type="molecule type" value="Genomic_DNA"/>
</dbReference>
<reference evidence="1 2" key="1">
    <citation type="journal article" date="2011" name="J. Bacteriol.">
        <title>Genome sequence of strain IMCC3088, a proteorhodopsin-containing marine bacterium belonging to the OM60/NOR5 clade.</title>
        <authorList>
            <person name="Jang Y."/>
            <person name="Oh H.M."/>
            <person name="Kang I."/>
            <person name="Lee K."/>
            <person name="Yang S.J."/>
            <person name="Cho J.C."/>
        </authorList>
    </citation>
    <scope>NUCLEOTIDE SEQUENCE [LARGE SCALE GENOMIC DNA]</scope>
    <source>
        <strain evidence="1 2">IMCC3088</strain>
    </source>
</reference>
<keyword evidence="2" id="KW-1185">Reference proteome</keyword>
<dbReference type="GO" id="GO:0018773">
    <property type="term" value="F:acetylpyruvate hydrolase activity"/>
    <property type="evidence" value="ECO:0007669"/>
    <property type="project" value="TreeGrafter"/>
</dbReference>
<dbReference type="Gene3D" id="3.90.850.10">
    <property type="entry name" value="Fumarylacetoacetase-like, C-terminal domain"/>
    <property type="match status" value="1"/>
</dbReference>
<proteinExistence type="predicted"/>
<dbReference type="PANTHER" id="PTHR11820">
    <property type="entry name" value="ACYLPYRUVASE"/>
    <property type="match status" value="1"/>
</dbReference>
<dbReference type="Proteomes" id="UP000005615">
    <property type="component" value="Unassembled WGS sequence"/>
</dbReference>
<evidence type="ECO:0000313" key="2">
    <source>
        <dbReference type="Proteomes" id="UP000005615"/>
    </source>
</evidence>
<evidence type="ECO:0000313" key="1">
    <source>
        <dbReference type="EMBL" id="EGG29149.1"/>
    </source>
</evidence>
<dbReference type="PANTHER" id="PTHR11820:SF7">
    <property type="entry name" value="ACYLPYRUVASE FAHD1, MITOCHONDRIAL"/>
    <property type="match status" value="1"/>
</dbReference>